<dbReference type="InterPro" id="IPR006140">
    <property type="entry name" value="D-isomer_DH_NAD-bd"/>
</dbReference>
<evidence type="ECO:0000259" key="3">
    <source>
        <dbReference type="Pfam" id="PF02826"/>
    </source>
</evidence>
<keyword evidence="1 4" id="KW-0560">Oxidoreductase</keyword>
<evidence type="ECO:0000313" key="4">
    <source>
        <dbReference type="EMBL" id="SPZ92373.1"/>
    </source>
</evidence>
<keyword evidence="2" id="KW-0520">NAD</keyword>
<organism evidence="4 5">
    <name type="scientific">Sphingobacterium multivorum</name>
    <dbReference type="NCBI Taxonomy" id="28454"/>
    <lineage>
        <taxon>Bacteria</taxon>
        <taxon>Pseudomonadati</taxon>
        <taxon>Bacteroidota</taxon>
        <taxon>Sphingobacteriia</taxon>
        <taxon>Sphingobacteriales</taxon>
        <taxon>Sphingobacteriaceae</taxon>
        <taxon>Sphingobacterium</taxon>
    </lineage>
</organism>
<dbReference type="EMBL" id="UAUU01000011">
    <property type="protein sequence ID" value="SPZ92373.1"/>
    <property type="molecule type" value="Genomic_DNA"/>
</dbReference>
<proteinExistence type="predicted"/>
<feature type="domain" description="D-isomer specific 2-hydroxyacid dehydrogenase NAD-binding" evidence="3">
    <location>
        <begin position="101"/>
        <end position="273"/>
    </location>
</feature>
<dbReference type="Gene3D" id="3.40.50.720">
    <property type="entry name" value="NAD(P)-binding Rossmann-like Domain"/>
    <property type="match status" value="2"/>
</dbReference>
<protein>
    <submittedName>
        <fullName evidence="4">Glyoxylate/hydroxypyruvate reductase A</fullName>
        <ecNumber evidence="4">1.1.1.79</ecNumber>
    </submittedName>
</protein>
<evidence type="ECO:0000256" key="2">
    <source>
        <dbReference type="ARBA" id="ARBA00023027"/>
    </source>
</evidence>
<dbReference type="SUPFAM" id="SSF52283">
    <property type="entry name" value="Formate/glycerate dehydrogenase catalytic domain-like"/>
    <property type="match status" value="1"/>
</dbReference>
<dbReference type="AlphaFoldDB" id="A0A2X2JKS7"/>
<dbReference type="Proteomes" id="UP000251241">
    <property type="component" value="Unassembled WGS sequence"/>
</dbReference>
<dbReference type="SUPFAM" id="SSF51735">
    <property type="entry name" value="NAD(P)-binding Rossmann-fold domains"/>
    <property type="match status" value="1"/>
</dbReference>
<evidence type="ECO:0000256" key="1">
    <source>
        <dbReference type="ARBA" id="ARBA00023002"/>
    </source>
</evidence>
<reference evidence="4 5" key="1">
    <citation type="submission" date="2018-06" db="EMBL/GenBank/DDBJ databases">
        <authorList>
            <consortium name="Pathogen Informatics"/>
            <person name="Doyle S."/>
        </authorList>
    </citation>
    <scope>NUCLEOTIDE SEQUENCE [LARGE SCALE GENOMIC DNA]</scope>
    <source>
        <strain evidence="4 5">NCTC11343</strain>
    </source>
</reference>
<dbReference type="InterPro" id="IPR036291">
    <property type="entry name" value="NAD(P)-bd_dom_sf"/>
</dbReference>
<dbReference type="GO" id="GO:0030267">
    <property type="term" value="F:glyoxylate reductase (NADPH) activity"/>
    <property type="evidence" value="ECO:0007669"/>
    <property type="project" value="UniProtKB-EC"/>
</dbReference>
<sequence length="308" mass="34873">MSIALILSRARAEEWKVEINKYLPEIKVEIFPEIENYDAVEFALCWKPEADYYTHFPNLKVIQSGGAGIDHLFPKSISSHLRICRIIDPMLKSDMFEHVLTCLMHSMKKFSAYINEKEKKHWQPLLYKSIGETRVTILGLGEIGGYVAERLVQLGFNVNGWANSPKNLKGVNSFTGMKRLRSALEDTDFMVNILPLTDATKGILSCDLFNLCPKETVLVNVGRGEHLVESDLLDAIDGKKIAEAYLDVFHQEPLPQDHPFWDCPSIVITPHVASRTNIGSSVLQVVDNYRRMVDGRPLLNEVSLQKGY</sequence>
<dbReference type="PANTHER" id="PTHR43333:SF1">
    <property type="entry name" value="D-ISOMER SPECIFIC 2-HYDROXYACID DEHYDROGENASE NAD-BINDING DOMAIN-CONTAINING PROTEIN"/>
    <property type="match status" value="1"/>
</dbReference>
<accession>A0A2X2JKS7</accession>
<dbReference type="GO" id="GO:0051287">
    <property type="term" value="F:NAD binding"/>
    <property type="evidence" value="ECO:0007669"/>
    <property type="project" value="InterPro"/>
</dbReference>
<dbReference type="CDD" id="cd12164">
    <property type="entry name" value="GDH_like_2"/>
    <property type="match status" value="1"/>
</dbReference>
<dbReference type="PANTHER" id="PTHR43333">
    <property type="entry name" value="2-HACID_DH_C DOMAIN-CONTAINING PROTEIN"/>
    <property type="match status" value="1"/>
</dbReference>
<dbReference type="Pfam" id="PF02826">
    <property type="entry name" value="2-Hacid_dh_C"/>
    <property type="match status" value="1"/>
</dbReference>
<gene>
    <name evidence="4" type="primary">ghrA</name>
    <name evidence="4" type="ORF">NCTC11343_04420</name>
</gene>
<name>A0A2X2JKS7_SPHMU</name>
<evidence type="ECO:0000313" key="5">
    <source>
        <dbReference type="Proteomes" id="UP000251241"/>
    </source>
</evidence>
<dbReference type="EC" id="1.1.1.79" evidence="4"/>
<keyword evidence="4" id="KW-0670">Pyruvate</keyword>
<dbReference type="GeneID" id="97179374"/>
<dbReference type="RefSeq" id="WP_112375847.1">
    <property type="nucleotide sequence ID" value="NZ_CP069793.1"/>
</dbReference>